<evidence type="ECO:0000313" key="1">
    <source>
        <dbReference type="EMBL" id="GAA2269663.1"/>
    </source>
</evidence>
<name>A0ABN3ETH3_9ACTN</name>
<keyword evidence="2" id="KW-1185">Reference proteome</keyword>
<reference evidence="1 2" key="1">
    <citation type="journal article" date="2019" name="Int. J. Syst. Evol. Microbiol.">
        <title>The Global Catalogue of Microorganisms (GCM) 10K type strain sequencing project: providing services to taxonomists for standard genome sequencing and annotation.</title>
        <authorList>
            <consortium name="The Broad Institute Genomics Platform"/>
            <consortium name="The Broad Institute Genome Sequencing Center for Infectious Disease"/>
            <person name="Wu L."/>
            <person name="Ma J."/>
        </authorList>
    </citation>
    <scope>NUCLEOTIDE SEQUENCE [LARGE SCALE GENOMIC DNA]</scope>
    <source>
        <strain evidence="1 2">JCM 7356</strain>
    </source>
</reference>
<protein>
    <submittedName>
        <fullName evidence="1">Uncharacterized protein</fullName>
    </submittedName>
</protein>
<accession>A0ABN3ETH3</accession>
<organism evidence="1 2">
    <name type="scientific">Kitasatospora cystarginea</name>
    <dbReference type="NCBI Taxonomy" id="58350"/>
    <lineage>
        <taxon>Bacteria</taxon>
        <taxon>Bacillati</taxon>
        <taxon>Actinomycetota</taxon>
        <taxon>Actinomycetes</taxon>
        <taxon>Kitasatosporales</taxon>
        <taxon>Streptomycetaceae</taxon>
        <taxon>Kitasatospora</taxon>
    </lineage>
</organism>
<sequence length="167" mass="18200">MGGMSFLRRRSGSPAGPDFDVLAMDPGDWPGHFGAMMMSAPDGSCQGIFLRYDLFGGRGPAMFIGNLPEGSPARDAADGVPFEVHQLLEALENDEPVEFVSAEDFPVMLGDDLLIVKKVKVSEERVFCAQFGRSDGVQVTIASWDRPISDDLYQLLKPLPAEMFQQG</sequence>
<dbReference type="Proteomes" id="UP001500305">
    <property type="component" value="Unassembled WGS sequence"/>
</dbReference>
<gene>
    <name evidence="1" type="ORF">GCM10010430_64200</name>
</gene>
<evidence type="ECO:0000313" key="2">
    <source>
        <dbReference type="Proteomes" id="UP001500305"/>
    </source>
</evidence>
<proteinExistence type="predicted"/>
<dbReference type="EMBL" id="BAAATR010000039">
    <property type="protein sequence ID" value="GAA2269663.1"/>
    <property type="molecule type" value="Genomic_DNA"/>
</dbReference>
<comment type="caution">
    <text evidence="1">The sequence shown here is derived from an EMBL/GenBank/DDBJ whole genome shotgun (WGS) entry which is preliminary data.</text>
</comment>